<dbReference type="GeneID" id="301131394"/>
<evidence type="ECO:0000313" key="2">
    <source>
        <dbReference type="Proteomes" id="UP000198915"/>
    </source>
</evidence>
<sequence>MTQLNSEYLMELYKKITEIHAASLQLSAQQPQTELITVIDHLSRVAGFLVDLRLQELESGSIASVNPTGYLDSKIGIANTVMKRYQENVLSY</sequence>
<accession>A0A1I3PHD3</accession>
<keyword evidence="2" id="KW-1185">Reference proteome</keyword>
<dbReference type="EMBL" id="FORT01000002">
    <property type="protein sequence ID" value="SFJ20965.1"/>
    <property type="molecule type" value="Genomic_DNA"/>
</dbReference>
<proteinExistence type="predicted"/>
<organism evidence="1 2">
    <name type="scientific">Brevibacillus centrosporus</name>
    <dbReference type="NCBI Taxonomy" id="54910"/>
    <lineage>
        <taxon>Bacteria</taxon>
        <taxon>Bacillati</taxon>
        <taxon>Bacillota</taxon>
        <taxon>Bacilli</taxon>
        <taxon>Bacillales</taxon>
        <taxon>Paenibacillaceae</taxon>
        <taxon>Brevibacillus</taxon>
    </lineage>
</organism>
<protein>
    <submittedName>
        <fullName evidence="1">Uncharacterized protein</fullName>
    </submittedName>
</protein>
<dbReference type="Proteomes" id="UP000198915">
    <property type="component" value="Unassembled WGS sequence"/>
</dbReference>
<evidence type="ECO:0000313" key="1">
    <source>
        <dbReference type="EMBL" id="SFJ20965.1"/>
    </source>
</evidence>
<dbReference type="RefSeq" id="WP_092266864.1">
    <property type="nucleotide sequence ID" value="NZ_BJOE01000018.1"/>
</dbReference>
<dbReference type="AlphaFoldDB" id="A0A1I3PHD3"/>
<name>A0A1I3PHD3_9BACL</name>
<reference evidence="2" key="1">
    <citation type="submission" date="2016-10" db="EMBL/GenBank/DDBJ databases">
        <authorList>
            <person name="Varghese N."/>
            <person name="Submissions S."/>
        </authorList>
    </citation>
    <scope>NUCLEOTIDE SEQUENCE [LARGE SCALE GENOMIC DNA]</scope>
    <source>
        <strain evidence="2">OK042</strain>
    </source>
</reference>
<gene>
    <name evidence="1" type="ORF">SAMN05518846_102376</name>
</gene>